<keyword evidence="1" id="KW-1133">Transmembrane helix</keyword>
<proteinExistence type="predicted"/>
<dbReference type="InterPro" id="IPR025689">
    <property type="entry name" value="Spore_YtrH"/>
</dbReference>
<organism evidence="2 3">
    <name type="scientific">Alicyclobacillus fastidiosus</name>
    <dbReference type="NCBI Taxonomy" id="392011"/>
    <lineage>
        <taxon>Bacteria</taxon>
        <taxon>Bacillati</taxon>
        <taxon>Bacillota</taxon>
        <taxon>Bacilli</taxon>
        <taxon>Bacillales</taxon>
        <taxon>Alicyclobacillaceae</taxon>
        <taxon>Alicyclobacillus</taxon>
    </lineage>
</organism>
<evidence type="ECO:0000313" key="3">
    <source>
        <dbReference type="Proteomes" id="UP001579974"/>
    </source>
</evidence>
<sequence>MFSGVIGNCILDFFVSMGMVIGGSLLGGLSAIITHHNPFSTMNSLSDDLKIWALAAALGGTMDTLRVIHRGVFDFSFMPMARTFVYLVAAFIGCQVGYVIIQWIIGGEK</sequence>
<gene>
    <name evidence="2" type="ORF">KKP3000_003833</name>
</gene>
<evidence type="ECO:0000313" key="2">
    <source>
        <dbReference type="EMBL" id="MFB5190387.1"/>
    </source>
</evidence>
<keyword evidence="1" id="KW-0812">Transmembrane</keyword>
<comment type="caution">
    <text evidence="2">The sequence shown here is derived from an EMBL/GenBank/DDBJ whole genome shotgun (WGS) entry which is preliminary data.</text>
</comment>
<dbReference type="Pfam" id="PF14034">
    <property type="entry name" value="Spore_YtrH"/>
    <property type="match status" value="1"/>
</dbReference>
<evidence type="ECO:0000256" key="1">
    <source>
        <dbReference type="SAM" id="Phobius"/>
    </source>
</evidence>
<dbReference type="RefSeq" id="WP_268004710.1">
    <property type="nucleotide sequence ID" value="NZ_BSUT01000001.1"/>
</dbReference>
<dbReference type="EMBL" id="JBDXSU010000005">
    <property type="protein sequence ID" value="MFB5190387.1"/>
    <property type="molecule type" value="Genomic_DNA"/>
</dbReference>
<dbReference type="Proteomes" id="UP001579974">
    <property type="component" value="Unassembled WGS sequence"/>
</dbReference>
<keyword evidence="1" id="KW-0472">Membrane</keyword>
<feature type="transmembrane region" description="Helical" evidence="1">
    <location>
        <begin position="84"/>
        <end position="105"/>
    </location>
</feature>
<reference evidence="2 3" key="1">
    <citation type="journal article" date="2024" name="Int. J. Mol. Sci.">
        <title>Exploration of Alicyclobacillus spp. Genome in Search of Antibiotic Resistance.</title>
        <authorList>
            <person name="Bucka-Kolendo J."/>
            <person name="Kiousi D.E."/>
            <person name="Dekowska A."/>
            <person name="Mikolajczuk-Szczyrba A."/>
            <person name="Karadedos D.M."/>
            <person name="Michael P."/>
            <person name="Galanis A."/>
            <person name="Sokolowska B."/>
        </authorList>
    </citation>
    <scope>NUCLEOTIDE SEQUENCE [LARGE SCALE GENOMIC DNA]</scope>
    <source>
        <strain evidence="2 3">KKP 3000</strain>
    </source>
</reference>
<name>A0ABV5ADN5_9BACL</name>
<keyword evidence="3" id="KW-1185">Reference proteome</keyword>
<accession>A0ABV5ADN5</accession>
<protein>
    <submittedName>
        <fullName evidence="2">YtrH family sporulation protein</fullName>
    </submittedName>
</protein>
<feature type="transmembrane region" description="Helical" evidence="1">
    <location>
        <begin position="9"/>
        <end position="31"/>
    </location>
</feature>